<evidence type="ECO:0000313" key="8">
    <source>
        <dbReference type="Proteomes" id="UP000297225"/>
    </source>
</evidence>
<keyword evidence="4" id="KW-1133">Transmembrane helix</keyword>
<evidence type="ECO:0000256" key="4">
    <source>
        <dbReference type="ARBA" id="ARBA00022989"/>
    </source>
</evidence>
<keyword evidence="3" id="KW-0812">Transmembrane</keyword>
<dbReference type="InterPro" id="IPR050448">
    <property type="entry name" value="OpgB/LTA_synthase_biosynth"/>
</dbReference>
<evidence type="ECO:0000256" key="5">
    <source>
        <dbReference type="ARBA" id="ARBA00023136"/>
    </source>
</evidence>
<gene>
    <name evidence="7" type="ORF">E4P47_02680</name>
</gene>
<dbReference type="SUPFAM" id="SSF53649">
    <property type="entry name" value="Alkaline phosphatase-like"/>
    <property type="match status" value="1"/>
</dbReference>
<dbReference type="Gene3D" id="3.40.720.10">
    <property type="entry name" value="Alkaline Phosphatase, subunit A"/>
    <property type="match status" value="1"/>
</dbReference>
<evidence type="ECO:0000259" key="6">
    <source>
        <dbReference type="Pfam" id="PF00884"/>
    </source>
</evidence>
<dbReference type="CDD" id="cd16015">
    <property type="entry name" value="LTA_synthase"/>
    <property type="match status" value="1"/>
</dbReference>
<evidence type="ECO:0000256" key="2">
    <source>
        <dbReference type="ARBA" id="ARBA00022475"/>
    </source>
</evidence>
<dbReference type="PANTHER" id="PTHR47371:SF3">
    <property type="entry name" value="PHOSPHOGLYCEROL TRANSFERASE I"/>
    <property type="match status" value="1"/>
</dbReference>
<dbReference type="EMBL" id="SPNC01000024">
    <property type="protein sequence ID" value="TFH96303.1"/>
    <property type="molecule type" value="Genomic_DNA"/>
</dbReference>
<proteinExistence type="predicted"/>
<dbReference type="PIRSF" id="PIRSF005091">
    <property type="entry name" value="Mmb_sulf_HI1246"/>
    <property type="match status" value="1"/>
</dbReference>
<keyword evidence="8" id="KW-1185">Reference proteome</keyword>
<evidence type="ECO:0000256" key="3">
    <source>
        <dbReference type="ARBA" id="ARBA00022692"/>
    </source>
</evidence>
<dbReference type="PANTHER" id="PTHR47371">
    <property type="entry name" value="LIPOTEICHOIC ACID SYNTHASE"/>
    <property type="match status" value="1"/>
</dbReference>
<feature type="domain" description="Sulfatase N-terminal" evidence="6">
    <location>
        <begin position="255"/>
        <end position="541"/>
    </location>
</feature>
<name>A0A4Y8WQH4_9PORP</name>
<dbReference type="InterPro" id="IPR017850">
    <property type="entry name" value="Alkaline_phosphatase_core_sf"/>
</dbReference>
<comment type="subcellular location">
    <subcellularLocation>
        <location evidence="1">Cell membrane</location>
        <topology evidence="1">Multi-pass membrane protein</topology>
    </subcellularLocation>
</comment>
<keyword evidence="5" id="KW-0472">Membrane</keyword>
<dbReference type="Proteomes" id="UP000297225">
    <property type="component" value="Unassembled WGS sequence"/>
</dbReference>
<dbReference type="InterPro" id="IPR012160">
    <property type="entry name" value="LtaS-like"/>
</dbReference>
<organism evidence="7 8">
    <name type="scientific">Porphyromonas levii</name>
    <dbReference type="NCBI Taxonomy" id="28114"/>
    <lineage>
        <taxon>Bacteria</taxon>
        <taxon>Pseudomonadati</taxon>
        <taxon>Bacteroidota</taxon>
        <taxon>Bacteroidia</taxon>
        <taxon>Bacteroidales</taxon>
        <taxon>Porphyromonadaceae</taxon>
        <taxon>Porphyromonas</taxon>
    </lineage>
</organism>
<accession>A0A4Y8WQH4</accession>
<reference evidence="7 8" key="1">
    <citation type="submission" date="2019-03" db="EMBL/GenBank/DDBJ databases">
        <title>Porphyromonas levii Isolated from the Uterus of Dairy Cows.</title>
        <authorList>
            <person name="Francis A.M."/>
        </authorList>
    </citation>
    <scope>NUCLEOTIDE SEQUENCE [LARGE SCALE GENOMIC DNA]</scope>
    <source>
        <strain evidence="7 8">AF5678</strain>
    </source>
</reference>
<comment type="caution">
    <text evidence="7">The sequence shown here is derived from an EMBL/GenBank/DDBJ whole genome shotgun (WGS) entry which is preliminary data.</text>
</comment>
<dbReference type="STRING" id="1122973.GCA_000379925_01360"/>
<sequence>MMQACRLLFYFFNKGFFKEISADQLFNLMQGGYTLDMVVIGYGFLLYYVLRLVGGLLPLKVEMSRWFKALQDLTYFVPFTVVLFLNISDIGYFPFVLRRVNMEVFSEFEGKSYVGLYKDFIIEHWPLSLSFVILLLLGILGYRLIRFQRTEKMALPIWLNIPLSMALIVFIFFSMRGRWDFEGTPVALDKVVSRMSSQDQYPILLNTPIALLKGTEARHEYDFYTDEELPHIFTPYYQATPLSENDSLFGSMRGRNVMVIIMESMASEYIGFLNQGVEGHTSRTPFLDSLLPHTLYARYGFASGKRSVESFPSIFVSLPSFGGTFNDKDWEMSNYQHFNSFDTGLPLALKREGYTLKFYHGDSEGAMGFFPFLQKLGVDQQYTGDDYLAQHPNSKGDMYSEWGIHDLPFELAMASDMDNLKEPFGAFFFSLSNHYPFKVPKQFNDQFKGGSLPIHKTAEYADYALCQFFDKIKDAPWFQNTLFVLTADHTNQTDLPAYDNLAGHAAVPIAFYDPQGKLKGEINEYVVQHADILPTLLYLTGNTEPVLSYGNNVFDRSVEHFALNYFGGQYLLFTKDATIAMTTAGNITATSPVKHLQTDVTIEPSEKTVEHYSNLLRAIVQDYNHRIFSTSFSVKDVLPKGKER</sequence>
<evidence type="ECO:0000256" key="1">
    <source>
        <dbReference type="ARBA" id="ARBA00004651"/>
    </source>
</evidence>
<dbReference type="OrthoDB" id="9777768at2"/>
<dbReference type="InterPro" id="IPR000917">
    <property type="entry name" value="Sulfatase_N"/>
</dbReference>
<evidence type="ECO:0000313" key="7">
    <source>
        <dbReference type="EMBL" id="TFH96303.1"/>
    </source>
</evidence>
<dbReference type="Pfam" id="PF00884">
    <property type="entry name" value="Sulfatase"/>
    <property type="match status" value="1"/>
</dbReference>
<dbReference type="GO" id="GO:0005886">
    <property type="term" value="C:plasma membrane"/>
    <property type="evidence" value="ECO:0007669"/>
    <property type="project" value="UniProtKB-SubCell"/>
</dbReference>
<protein>
    <submittedName>
        <fullName evidence="7">Alkaline phosphatase family protein</fullName>
    </submittedName>
</protein>
<keyword evidence="2" id="KW-1003">Cell membrane</keyword>
<dbReference type="AlphaFoldDB" id="A0A4Y8WQH4"/>